<dbReference type="HOGENOM" id="CLU_000445_30_1_0"/>
<evidence type="ECO:0000259" key="8">
    <source>
        <dbReference type="PROSITE" id="PS50110"/>
    </source>
</evidence>
<dbReference type="PANTHER" id="PTHR48111">
    <property type="entry name" value="REGULATOR OF RPOS"/>
    <property type="match status" value="1"/>
</dbReference>
<keyword evidence="4 7" id="KW-0238">DNA-binding</keyword>
<feature type="modified residue" description="4-aspartylphosphate" evidence="6">
    <location>
        <position position="51"/>
    </location>
</feature>
<dbReference type="Gene3D" id="3.40.50.2300">
    <property type="match status" value="1"/>
</dbReference>
<accession>D7BD23</accession>
<gene>
    <name evidence="10" type="ordered locus">Mesil_1036</name>
</gene>
<sequence length="227" mass="26093">MRILIVEDEAGLAQPLLALLQKERYQAFWASNLEEAYAHLESLEPDLIVLDIMFPQGEAWSGDTRWVDAGFDFAQAVRRAGYRGSILFLSARDAVEDRVRGLDLGGDDYLLKPFSLAEFLARVRALLRRNASHKQSTFQRGPLQVDFVARQALWHYKRLELSEKEFALLELLAMHPERVFTVEELLERFFPEAASGHRILRVYVHRLREKLAPEVILTMPGGYRLGL</sequence>
<dbReference type="KEGG" id="msv:Mesil_1036"/>
<evidence type="ECO:0000256" key="7">
    <source>
        <dbReference type="PROSITE-ProRule" id="PRU01091"/>
    </source>
</evidence>
<dbReference type="SMART" id="SM00862">
    <property type="entry name" value="Trans_reg_C"/>
    <property type="match status" value="1"/>
</dbReference>
<dbReference type="CDD" id="cd00383">
    <property type="entry name" value="trans_reg_C"/>
    <property type="match status" value="1"/>
</dbReference>
<dbReference type="InterPro" id="IPR011006">
    <property type="entry name" value="CheY-like_superfamily"/>
</dbReference>
<dbReference type="GO" id="GO:0006355">
    <property type="term" value="P:regulation of DNA-templated transcription"/>
    <property type="evidence" value="ECO:0007669"/>
    <property type="project" value="InterPro"/>
</dbReference>
<name>D7BD23_ALLS1</name>
<evidence type="ECO:0000256" key="3">
    <source>
        <dbReference type="ARBA" id="ARBA00023015"/>
    </source>
</evidence>
<keyword evidence="5" id="KW-0804">Transcription</keyword>
<keyword evidence="1 6" id="KW-0597">Phosphoprotein</keyword>
<evidence type="ECO:0000256" key="4">
    <source>
        <dbReference type="ARBA" id="ARBA00023125"/>
    </source>
</evidence>
<dbReference type="AlphaFoldDB" id="D7BD23"/>
<dbReference type="InterPro" id="IPR036388">
    <property type="entry name" value="WH-like_DNA-bd_sf"/>
</dbReference>
<protein>
    <submittedName>
        <fullName evidence="10">Two component transcriptional regulator, winged helix family</fullName>
    </submittedName>
</protein>
<keyword evidence="11" id="KW-1185">Reference proteome</keyword>
<evidence type="ECO:0000256" key="1">
    <source>
        <dbReference type="ARBA" id="ARBA00022553"/>
    </source>
</evidence>
<dbReference type="SUPFAM" id="SSF52172">
    <property type="entry name" value="CheY-like"/>
    <property type="match status" value="1"/>
</dbReference>
<dbReference type="GO" id="GO:0000156">
    <property type="term" value="F:phosphorelay response regulator activity"/>
    <property type="evidence" value="ECO:0007669"/>
    <property type="project" value="TreeGrafter"/>
</dbReference>
<dbReference type="Pfam" id="PF00072">
    <property type="entry name" value="Response_reg"/>
    <property type="match status" value="1"/>
</dbReference>
<dbReference type="Gene3D" id="6.10.250.690">
    <property type="match status" value="1"/>
</dbReference>
<feature type="DNA-binding region" description="OmpR/PhoB-type" evidence="7">
    <location>
        <begin position="135"/>
        <end position="227"/>
    </location>
</feature>
<dbReference type="RefSeq" id="WP_013157522.1">
    <property type="nucleotide sequence ID" value="NC_014212.1"/>
</dbReference>
<evidence type="ECO:0000256" key="5">
    <source>
        <dbReference type="ARBA" id="ARBA00023163"/>
    </source>
</evidence>
<dbReference type="InterPro" id="IPR039420">
    <property type="entry name" value="WalR-like"/>
</dbReference>
<evidence type="ECO:0000256" key="6">
    <source>
        <dbReference type="PROSITE-ProRule" id="PRU00169"/>
    </source>
</evidence>
<dbReference type="PANTHER" id="PTHR48111:SF1">
    <property type="entry name" value="TWO-COMPONENT RESPONSE REGULATOR ORR33"/>
    <property type="match status" value="1"/>
</dbReference>
<evidence type="ECO:0000313" key="10">
    <source>
        <dbReference type="EMBL" id="ADH62941.1"/>
    </source>
</evidence>
<dbReference type="GO" id="GO:0000976">
    <property type="term" value="F:transcription cis-regulatory region binding"/>
    <property type="evidence" value="ECO:0007669"/>
    <property type="project" value="TreeGrafter"/>
</dbReference>
<dbReference type="Gene3D" id="1.10.10.10">
    <property type="entry name" value="Winged helix-like DNA-binding domain superfamily/Winged helix DNA-binding domain"/>
    <property type="match status" value="1"/>
</dbReference>
<evidence type="ECO:0000256" key="2">
    <source>
        <dbReference type="ARBA" id="ARBA00023012"/>
    </source>
</evidence>
<dbReference type="PROSITE" id="PS50110">
    <property type="entry name" value="RESPONSE_REGULATORY"/>
    <property type="match status" value="1"/>
</dbReference>
<keyword evidence="2" id="KW-0902">Two-component regulatory system</keyword>
<dbReference type="STRING" id="526227.Mesil_1036"/>
<dbReference type="InterPro" id="IPR001789">
    <property type="entry name" value="Sig_transdc_resp-reg_receiver"/>
</dbReference>
<dbReference type="EMBL" id="CP002042">
    <property type="protein sequence ID" value="ADH62941.1"/>
    <property type="molecule type" value="Genomic_DNA"/>
</dbReference>
<keyword evidence="3" id="KW-0805">Transcription regulation</keyword>
<dbReference type="OrthoDB" id="31391at2"/>
<organism evidence="10 11">
    <name type="scientific">Allomeiothermus silvanus (strain ATCC 700542 / DSM 9946 / NBRC 106475 / NCIMB 13440 / VI-R2)</name>
    <name type="common">Thermus silvanus</name>
    <dbReference type="NCBI Taxonomy" id="526227"/>
    <lineage>
        <taxon>Bacteria</taxon>
        <taxon>Thermotogati</taxon>
        <taxon>Deinococcota</taxon>
        <taxon>Deinococci</taxon>
        <taxon>Thermales</taxon>
        <taxon>Thermaceae</taxon>
        <taxon>Allomeiothermus</taxon>
    </lineage>
</organism>
<dbReference type="Pfam" id="PF00486">
    <property type="entry name" value="Trans_reg_C"/>
    <property type="match status" value="1"/>
</dbReference>
<reference evidence="10 11" key="1">
    <citation type="journal article" date="2010" name="Stand. Genomic Sci.">
        <title>Complete genome sequence of Meiothermus silvanus type strain (VI-R2).</title>
        <authorList>
            <person name="Sikorski J."/>
            <person name="Tindall B.J."/>
            <person name="Lowry S."/>
            <person name="Lucas S."/>
            <person name="Nolan M."/>
            <person name="Copeland A."/>
            <person name="Glavina Del Rio T."/>
            <person name="Tice H."/>
            <person name="Cheng J.F."/>
            <person name="Han C."/>
            <person name="Pitluck S."/>
            <person name="Liolios K."/>
            <person name="Ivanova N."/>
            <person name="Mavromatis K."/>
            <person name="Mikhailova N."/>
            <person name="Pati A."/>
            <person name="Goodwin L."/>
            <person name="Chen A."/>
            <person name="Palaniappan K."/>
            <person name="Land M."/>
            <person name="Hauser L."/>
            <person name="Chang Y.J."/>
            <person name="Jeffries C.D."/>
            <person name="Rohde M."/>
            <person name="Goker M."/>
            <person name="Woyke T."/>
            <person name="Bristow J."/>
            <person name="Eisen J.A."/>
            <person name="Markowitz V."/>
            <person name="Hugenholtz P."/>
            <person name="Kyrpides N.C."/>
            <person name="Klenk H.P."/>
            <person name="Lapidus A."/>
        </authorList>
    </citation>
    <scope>NUCLEOTIDE SEQUENCE [LARGE SCALE GENOMIC DNA]</scope>
    <source>
        <strain evidence="11">ATCC 700542 / DSM 9946 / VI-R2</strain>
    </source>
</reference>
<dbReference type="Proteomes" id="UP000001916">
    <property type="component" value="Chromosome"/>
</dbReference>
<dbReference type="GO" id="GO:0032993">
    <property type="term" value="C:protein-DNA complex"/>
    <property type="evidence" value="ECO:0007669"/>
    <property type="project" value="TreeGrafter"/>
</dbReference>
<proteinExistence type="predicted"/>
<dbReference type="eggNOG" id="COG0745">
    <property type="taxonomic scope" value="Bacteria"/>
</dbReference>
<feature type="domain" description="OmpR/PhoB-type" evidence="9">
    <location>
        <begin position="135"/>
        <end position="227"/>
    </location>
</feature>
<dbReference type="PROSITE" id="PS51755">
    <property type="entry name" value="OMPR_PHOB"/>
    <property type="match status" value="1"/>
</dbReference>
<evidence type="ECO:0000259" key="9">
    <source>
        <dbReference type="PROSITE" id="PS51755"/>
    </source>
</evidence>
<dbReference type="GO" id="GO:0005829">
    <property type="term" value="C:cytosol"/>
    <property type="evidence" value="ECO:0007669"/>
    <property type="project" value="TreeGrafter"/>
</dbReference>
<dbReference type="InterPro" id="IPR001867">
    <property type="entry name" value="OmpR/PhoB-type_DNA-bd"/>
</dbReference>
<feature type="domain" description="Response regulatory" evidence="8">
    <location>
        <begin position="2"/>
        <end position="127"/>
    </location>
</feature>
<dbReference type="SMART" id="SM00448">
    <property type="entry name" value="REC"/>
    <property type="match status" value="1"/>
</dbReference>
<evidence type="ECO:0000313" key="11">
    <source>
        <dbReference type="Proteomes" id="UP000001916"/>
    </source>
</evidence>